<evidence type="ECO:0000259" key="9">
    <source>
        <dbReference type="PROSITE" id="PS50268"/>
    </source>
</evidence>
<evidence type="ECO:0000256" key="8">
    <source>
        <dbReference type="PROSITE-ProRule" id="PRU00043"/>
    </source>
</evidence>
<keyword evidence="6" id="KW-0472">Membrane</keyword>
<keyword evidence="2" id="KW-0812">Transmembrane</keyword>
<dbReference type="PANTHER" id="PTHR24028">
    <property type="entry name" value="CADHERIN-87A"/>
    <property type="match status" value="1"/>
</dbReference>
<organism evidence="10 11">
    <name type="scientific">Ascaris lumbricoides</name>
    <name type="common">Giant roundworm</name>
    <dbReference type="NCBI Taxonomy" id="6252"/>
    <lineage>
        <taxon>Eukaryota</taxon>
        <taxon>Metazoa</taxon>
        <taxon>Ecdysozoa</taxon>
        <taxon>Nematoda</taxon>
        <taxon>Chromadorea</taxon>
        <taxon>Rhabditida</taxon>
        <taxon>Spirurina</taxon>
        <taxon>Ascaridomorpha</taxon>
        <taxon>Ascaridoidea</taxon>
        <taxon>Ascarididae</taxon>
        <taxon>Ascaris</taxon>
    </lineage>
</organism>
<dbReference type="Pfam" id="PF00028">
    <property type="entry name" value="Cadherin"/>
    <property type="match status" value="1"/>
</dbReference>
<keyword evidence="5" id="KW-1133">Transmembrane helix</keyword>
<dbReference type="GO" id="GO:0005886">
    <property type="term" value="C:plasma membrane"/>
    <property type="evidence" value="ECO:0007669"/>
    <property type="project" value="InterPro"/>
</dbReference>
<evidence type="ECO:0000256" key="4">
    <source>
        <dbReference type="ARBA" id="ARBA00022837"/>
    </source>
</evidence>
<evidence type="ECO:0000256" key="1">
    <source>
        <dbReference type="ARBA" id="ARBA00004167"/>
    </source>
</evidence>
<evidence type="ECO:0000313" key="11">
    <source>
        <dbReference type="WBParaSite" id="ALUE_0001297501-mRNA-1"/>
    </source>
</evidence>
<dbReference type="InterPro" id="IPR002126">
    <property type="entry name" value="Cadherin-like_dom"/>
</dbReference>
<accession>A0A0M3I755</accession>
<evidence type="ECO:0000256" key="3">
    <source>
        <dbReference type="ARBA" id="ARBA00022737"/>
    </source>
</evidence>
<dbReference type="Gene3D" id="2.60.40.60">
    <property type="entry name" value="Cadherins"/>
    <property type="match status" value="2"/>
</dbReference>
<dbReference type="Proteomes" id="UP000036681">
    <property type="component" value="Unplaced"/>
</dbReference>
<dbReference type="InterPro" id="IPR020894">
    <property type="entry name" value="Cadherin_CS"/>
</dbReference>
<dbReference type="PANTHER" id="PTHR24028:SF146">
    <property type="entry name" value="CADHERIN 96CB, ISOFORM D-RELATED"/>
    <property type="match status" value="1"/>
</dbReference>
<keyword evidence="3" id="KW-0677">Repeat</keyword>
<comment type="subcellular location">
    <subcellularLocation>
        <location evidence="1">Membrane</location>
        <topology evidence="1">Single-pass membrane protein</topology>
    </subcellularLocation>
</comment>
<dbReference type="AlphaFoldDB" id="A0A0M3I755"/>
<dbReference type="InterPro" id="IPR015919">
    <property type="entry name" value="Cadherin-like_sf"/>
</dbReference>
<evidence type="ECO:0000256" key="6">
    <source>
        <dbReference type="ARBA" id="ARBA00023136"/>
    </source>
</evidence>
<keyword evidence="10" id="KW-1185">Reference proteome</keyword>
<keyword evidence="7" id="KW-0325">Glycoprotein</keyword>
<dbReference type="WBParaSite" id="ALUE_0001297501-mRNA-1">
    <property type="protein sequence ID" value="ALUE_0001297501-mRNA-1"/>
    <property type="gene ID" value="ALUE_0001297501"/>
</dbReference>
<dbReference type="GO" id="GO:0005509">
    <property type="term" value="F:calcium ion binding"/>
    <property type="evidence" value="ECO:0007669"/>
    <property type="project" value="UniProtKB-UniRule"/>
</dbReference>
<evidence type="ECO:0000256" key="5">
    <source>
        <dbReference type="ARBA" id="ARBA00022989"/>
    </source>
</evidence>
<feature type="domain" description="Cadherin" evidence="9">
    <location>
        <begin position="44"/>
        <end position="126"/>
    </location>
</feature>
<dbReference type="GO" id="GO:0007156">
    <property type="term" value="P:homophilic cell adhesion via plasma membrane adhesion molecules"/>
    <property type="evidence" value="ECO:0007669"/>
    <property type="project" value="InterPro"/>
</dbReference>
<protein>
    <submittedName>
        <fullName evidence="11">Cadherin domain-containing protein</fullName>
    </submittedName>
</protein>
<dbReference type="PROSITE" id="PS50268">
    <property type="entry name" value="CADHERIN_2"/>
    <property type="match status" value="1"/>
</dbReference>
<dbReference type="SUPFAM" id="SSF49313">
    <property type="entry name" value="Cadherin-like"/>
    <property type="match status" value="1"/>
</dbReference>
<evidence type="ECO:0000256" key="2">
    <source>
        <dbReference type="ARBA" id="ARBA00022692"/>
    </source>
</evidence>
<reference evidence="11" key="1">
    <citation type="submission" date="2017-02" db="UniProtKB">
        <authorList>
            <consortium name="WormBaseParasite"/>
        </authorList>
    </citation>
    <scope>IDENTIFICATION</scope>
</reference>
<dbReference type="PROSITE" id="PS00232">
    <property type="entry name" value="CADHERIN_1"/>
    <property type="match status" value="1"/>
</dbReference>
<dbReference type="InterPro" id="IPR050174">
    <property type="entry name" value="Protocadherin/Cadherin-CA"/>
</dbReference>
<evidence type="ECO:0000313" key="10">
    <source>
        <dbReference type="Proteomes" id="UP000036681"/>
    </source>
</evidence>
<name>A0A0M3I755_ASCLU</name>
<proteinExistence type="predicted"/>
<keyword evidence="4 8" id="KW-0106">Calcium</keyword>
<sequence>MHSTIVVFCRFSVVAYDHGHPPKLTFVNVSIELDDVNDNAPKCAEPIQKVQIPEDYPNGALVTCVAASDADAGENGRITYGFDSLLDKTSTQLPFRVQADTGCIFVDSRSPLDFETRALYNLSIEVRYVKRMKGDSG</sequence>
<evidence type="ECO:0000256" key="7">
    <source>
        <dbReference type="ARBA" id="ARBA00023180"/>
    </source>
</evidence>
<dbReference type="CDD" id="cd11304">
    <property type="entry name" value="Cadherin_repeat"/>
    <property type="match status" value="2"/>
</dbReference>